<protein>
    <recommendedName>
        <fullName evidence="3">CopG family transcriptional regulator</fullName>
    </recommendedName>
</protein>
<reference evidence="1 2" key="1">
    <citation type="submission" date="2019-07" db="EMBL/GenBank/DDBJ databases">
        <title>Microbispora hainanensis DSM 45428.</title>
        <authorList>
            <person name="Thawai C."/>
        </authorList>
    </citation>
    <scope>NUCLEOTIDE SEQUENCE [LARGE SCALE GENOMIC DNA]</scope>
    <source>
        <strain evidence="1 2">DSM 45428</strain>
    </source>
</reference>
<dbReference type="RefSeq" id="WP_142616715.1">
    <property type="nucleotide sequence ID" value="NZ_VIRM01000003.1"/>
</dbReference>
<dbReference type="AlphaFoldDB" id="A0A544Z396"/>
<evidence type="ECO:0008006" key="3">
    <source>
        <dbReference type="Google" id="ProtNLM"/>
    </source>
</evidence>
<accession>A0A544Z396</accession>
<name>A0A544Z396_9ACTN</name>
<dbReference type="EMBL" id="VIRM01000003">
    <property type="protein sequence ID" value="TQS23529.1"/>
    <property type="molecule type" value="Genomic_DNA"/>
</dbReference>
<evidence type="ECO:0000313" key="2">
    <source>
        <dbReference type="Proteomes" id="UP000316541"/>
    </source>
</evidence>
<sequence length="89" mass="9699">MNGGRKARITITVDPAVLAYAEHLVAAGKATSVAAVFNDAIAEKRITEQRALALLRERARHADPERVARMMRHVNRQLAEHGFPAASGE</sequence>
<comment type="caution">
    <text evidence="1">The sequence shown here is derived from an EMBL/GenBank/DDBJ whole genome shotgun (WGS) entry which is preliminary data.</text>
</comment>
<dbReference type="Proteomes" id="UP000316541">
    <property type="component" value="Unassembled WGS sequence"/>
</dbReference>
<organism evidence="1 2">
    <name type="scientific">Microbispora hainanensis</name>
    <dbReference type="NCBI Taxonomy" id="568844"/>
    <lineage>
        <taxon>Bacteria</taxon>
        <taxon>Bacillati</taxon>
        <taxon>Actinomycetota</taxon>
        <taxon>Actinomycetes</taxon>
        <taxon>Streptosporangiales</taxon>
        <taxon>Streptosporangiaceae</taxon>
        <taxon>Microbispora</taxon>
    </lineage>
</organism>
<proteinExistence type="predicted"/>
<evidence type="ECO:0000313" key="1">
    <source>
        <dbReference type="EMBL" id="TQS23529.1"/>
    </source>
</evidence>
<gene>
    <name evidence="1" type="ORF">FLX08_03455</name>
</gene>